<reference evidence="2" key="1">
    <citation type="submission" date="2016-07" db="EMBL/GenBank/DDBJ databases">
        <authorList>
            <person name="Florea S."/>
            <person name="Webb J.S."/>
            <person name="Jaromczyk J."/>
            <person name="Schardl C.L."/>
        </authorList>
    </citation>
    <scope>NUCLEOTIDE SEQUENCE [LARGE SCALE GENOMIC DNA]</scope>
    <source>
        <strain evidence="2">MV-1</strain>
    </source>
</reference>
<protein>
    <submittedName>
        <fullName evidence="1">Uncharacterized protein</fullName>
    </submittedName>
</protein>
<organism evidence="1 2">
    <name type="scientific">Magnetovibrio blakemorei</name>
    <dbReference type="NCBI Taxonomy" id="28181"/>
    <lineage>
        <taxon>Bacteria</taxon>
        <taxon>Pseudomonadati</taxon>
        <taxon>Pseudomonadota</taxon>
        <taxon>Alphaproteobacteria</taxon>
        <taxon>Rhodospirillales</taxon>
        <taxon>Magnetovibrionaceae</taxon>
        <taxon>Magnetovibrio</taxon>
    </lineage>
</organism>
<dbReference type="Proteomes" id="UP000095347">
    <property type="component" value="Unassembled WGS sequence"/>
</dbReference>
<evidence type="ECO:0000313" key="1">
    <source>
        <dbReference type="EMBL" id="OEJ63791.1"/>
    </source>
</evidence>
<evidence type="ECO:0000313" key="2">
    <source>
        <dbReference type="Proteomes" id="UP000095347"/>
    </source>
</evidence>
<accession>A0A1E5Q2V0</accession>
<comment type="caution">
    <text evidence="1">The sequence shown here is derived from an EMBL/GenBank/DDBJ whole genome shotgun (WGS) entry which is preliminary data.</text>
</comment>
<dbReference type="STRING" id="28181.BEN30_17290"/>
<dbReference type="AlphaFoldDB" id="A0A1E5Q2V0"/>
<gene>
    <name evidence="1" type="ORF">BEN30_17290</name>
</gene>
<dbReference type="RefSeq" id="WP_069959542.1">
    <property type="nucleotide sequence ID" value="NZ_MCGG01000084.1"/>
</dbReference>
<sequence>MSIVYDFGSIRAASLLKGFTKQAHDVALTVSSLTEIHASIQRRLDITNQHLGNAISKYEDVLESVHDSQKFIKKCAKACELEDIEKMIQERNRLAKKIPLRSTLFERD</sequence>
<proteinExistence type="predicted"/>
<keyword evidence="2" id="KW-1185">Reference proteome</keyword>
<name>A0A1E5Q2V0_9PROT</name>
<dbReference type="EMBL" id="MCGG01000084">
    <property type="protein sequence ID" value="OEJ63791.1"/>
    <property type="molecule type" value="Genomic_DNA"/>
</dbReference>